<dbReference type="KEGG" id="tsin:OXH18_05615"/>
<dbReference type="Proteomes" id="UP001163152">
    <property type="component" value="Chromosome"/>
</dbReference>
<dbReference type="Gene3D" id="3.40.50.1010">
    <property type="entry name" value="5'-nuclease"/>
    <property type="match status" value="1"/>
</dbReference>
<dbReference type="Pfam" id="PF01850">
    <property type="entry name" value="PIN"/>
    <property type="match status" value="1"/>
</dbReference>
<keyword evidence="3" id="KW-1185">Reference proteome</keyword>
<accession>A0A9E8ZGL7</accession>
<evidence type="ECO:0000259" key="1">
    <source>
        <dbReference type="Pfam" id="PF01850"/>
    </source>
</evidence>
<evidence type="ECO:0000313" key="2">
    <source>
        <dbReference type="EMBL" id="WAL61469.1"/>
    </source>
</evidence>
<dbReference type="AlphaFoldDB" id="A0A9E8ZGL7"/>
<sequence length="137" mass="15668">MIIADTGFFIAIGNRRDQDHLRAVQILASLDEPLITTYPVITETCYLPSARAGHVVQCNFLKEFVAGAFEVFSLQREHVERMIELMECYADLPMDLADASLVVLAENLKHGRILTTDRRDFSIYRWNKTNSFENSLN</sequence>
<protein>
    <submittedName>
        <fullName evidence="2">PIN domain-containing protein</fullName>
    </submittedName>
</protein>
<dbReference type="SUPFAM" id="SSF88723">
    <property type="entry name" value="PIN domain-like"/>
    <property type="match status" value="1"/>
</dbReference>
<dbReference type="InterPro" id="IPR029060">
    <property type="entry name" value="PIN-like_dom_sf"/>
</dbReference>
<reference evidence="2" key="1">
    <citation type="submission" date="2022-12" db="EMBL/GenBank/DDBJ databases">
        <title>Polyphasic identification of a Novel Hot-Spring Cyanobacterium Ocullathermofonsia sinensis gen nov. sp. nov. and Genomic Insights on its Adaptations to the Thermal Habitat.</title>
        <authorList>
            <person name="Daroch M."/>
            <person name="Tang J."/>
            <person name="Jiang Y."/>
        </authorList>
    </citation>
    <scope>NUCLEOTIDE SEQUENCE</scope>
    <source>
        <strain evidence="2">PKUAC-SCTA174</strain>
    </source>
</reference>
<feature type="domain" description="PIN" evidence="1">
    <location>
        <begin position="2"/>
        <end position="122"/>
    </location>
</feature>
<gene>
    <name evidence="2" type="ORF">OXH18_05615</name>
</gene>
<organism evidence="2 3">
    <name type="scientific">Thermocoleostomius sinensis A174</name>
    <dbReference type="NCBI Taxonomy" id="2016057"/>
    <lineage>
        <taxon>Bacteria</taxon>
        <taxon>Bacillati</taxon>
        <taxon>Cyanobacteriota</taxon>
        <taxon>Cyanophyceae</taxon>
        <taxon>Oculatellales</taxon>
        <taxon>Oculatellaceae</taxon>
        <taxon>Thermocoleostomius</taxon>
    </lineage>
</organism>
<dbReference type="RefSeq" id="WP_268611436.1">
    <property type="nucleotide sequence ID" value="NZ_CP113797.1"/>
</dbReference>
<dbReference type="EMBL" id="CP113797">
    <property type="protein sequence ID" value="WAL61469.1"/>
    <property type="molecule type" value="Genomic_DNA"/>
</dbReference>
<evidence type="ECO:0000313" key="3">
    <source>
        <dbReference type="Proteomes" id="UP001163152"/>
    </source>
</evidence>
<proteinExistence type="predicted"/>
<dbReference type="InterPro" id="IPR002716">
    <property type="entry name" value="PIN_dom"/>
</dbReference>
<name>A0A9E8ZGL7_9CYAN</name>